<keyword evidence="6" id="KW-1185">Reference proteome</keyword>
<dbReference type="Proteomes" id="UP000622638">
    <property type="component" value="Unassembled WGS sequence"/>
</dbReference>
<name>A0A6I3SSI0_9BURK</name>
<evidence type="ECO:0008006" key="7">
    <source>
        <dbReference type="Google" id="ProtNLM"/>
    </source>
</evidence>
<evidence type="ECO:0000256" key="1">
    <source>
        <dbReference type="SAM" id="MobiDB-lite"/>
    </source>
</evidence>
<dbReference type="AlphaFoldDB" id="A0A6I3SSI0"/>
<evidence type="ECO:0000313" key="5">
    <source>
        <dbReference type="Proteomes" id="UP000430634"/>
    </source>
</evidence>
<dbReference type="Proteomes" id="UP000430634">
    <property type="component" value="Unassembled WGS sequence"/>
</dbReference>
<reference evidence="3" key="4">
    <citation type="submission" date="2024-05" db="EMBL/GenBank/DDBJ databases">
        <authorList>
            <person name="Sun Q."/>
            <person name="Zhou Y."/>
        </authorList>
    </citation>
    <scope>NUCLEOTIDE SEQUENCE</scope>
    <source>
        <strain evidence="3">CGMCC 1.15931</strain>
    </source>
</reference>
<gene>
    <name evidence="3" type="ORF">GCM10011572_20070</name>
    <name evidence="4" type="ORF">GM672_04715</name>
</gene>
<reference evidence="4 5" key="3">
    <citation type="submission" date="2019-11" db="EMBL/GenBank/DDBJ databases">
        <title>Type strains purchased from KCTC, JCM and DSMZ.</title>
        <authorList>
            <person name="Lu H."/>
        </authorList>
    </citation>
    <scope>NUCLEOTIDE SEQUENCE [LARGE SCALE GENOMIC DNA]</scope>
    <source>
        <strain evidence="4 5">KCTC 52429</strain>
    </source>
</reference>
<evidence type="ECO:0000313" key="6">
    <source>
        <dbReference type="Proteomes" id="UP000622638"/>
    </source>
</evidence>
<dbReference type="RefSeq" id="WP_155469371.1">
    <property type="nucleotide sequence ID" value="NZ_BMKG01000007.1"/>
</dbReference>
<dbReference type="EMBL" id="WNKZ01000007">
    <property type="protein sequence ID" value="MTV52034.1"/>
    <property type="molecule type" value="Genomic_DNA"/>
</dbReference>
<evidence type="ECO:0000313" key="3">
    <source>
        <dbReference type="EMBL" id="GGB98128.1"/>
    </source>
</evidence>
<keyword evidence="2" id="KW-0732">Signal</keyword>
<proteinExistence type="predicted"/>
<feature type="signal peptide" evidence="2">
    <location>
        <begin position="1"/>
        <end position="23"/>
    </location>
</feature>
<comment type="caution">
    <text evidence="4">The sequence shown here is derived from an EMBL/GenBank/DDBJ whole genome shotgun (WGS) entry which is preliminary data.</text>
</comment>
<organism evidence="4 5">
    <name type="scientific">Pseudoduganella buxea</name>
    <dbReference type="NCBI Taxonomy" id="1949069"/>
    <lineage>
        <taxon>Bacteria</taxon>
        <taxon>Pseudomonadati</taxon>
        <taxon>Pseudomonadota</taxon>
        <taxon>Betaproteobacteria</taxon>
        <taxon>Burkholderiales</taxon>
        <taxon>Oxalobacteraceae</taxon>
        <taxon>Telluria group</taxon>
        <taxon>Pseudoduganella</taxon>
    </lineage>
</organism>
<feature type="compositionally biased region" description="Polar residues" evidence="1">
    <location>
        <begin position="74"/>
        <end position="86"/>
    </location>
</feature>
<feature type="chain" id="PRO_5026277599" description="Lipoprotein" evidence="2">
    <location>
        <begin position="24"/>
        <end position="86"/>
    </location>
</feature>
<protein>
    <recommendedName>
        <fullName evidence="7">Lipoprotein</fullName>
    </recommendedName>
</protein>
<reference evidence="6" key="2">
    <citation type="journal article" date="2019" name="Int. J. Syst. Evol. Microbiol.">
        <title>The Global Catalogue of Microorganisms (GCM) 10K type strain sequencing project: providing services to taxonomists for standard genome sequencing and annotation.</title>
        <authorList>
            <consortium name="The Broad Institute Genomics Platform"/>
            <consortium name="The Broad Institute Genome Sequencing Center for Infectious Disease"/>
            <person name="Wu L."/>
            <person name="Ma J."/>
        </authorList>
    </citation>
    <scope>NUCLEOTIDE SEQUENCE [LARGE SCALE GENOMIC DNA]</scope>
    <source>
        <strain evidence="6">CGMCC 1.15931</strain>
    </source>
</reference>
<accession>A0A6I3SSI0</accession>
<sequence length="86" mass="8226">MTRQLLAALCAALCAISMLSACGGGGGGTDAASPPPVPPAPPPVTAGDAFFAAVMGLFGQDGEGEPAPLDDAAVTSSDATEPQAVQ</sequence>
<feature type="region of interest" description="Disordered" evidence="1">
    <location>
        <begin position="59"/>
        <end position="86"/>
    </location>
</feature>
<evidence type="ECO:0000256" key="2">
    <source>
        <dbReference type="SAM" id="SignalP"/>
    </source>
</evidence>
<feature type="compositionally biased region" description="Pro residues" evidence="1">
    <location>
        <begin position="33"/>
        <end position="44"/>
    </location>
</feature>
<dbReference type="EMBL" id="BMKG01000007">
    <property type="protein sequence ID" value="GGB98128.1"/>
    <property type="molecule type" value="Genomic_DNA"/>
</dbReference>
<dbReference type="PROSITE" id="PS51257">
    <property type="entry name" value="PROKAR_LIPOPROTEIN"/>
    <property type="match status" value="1"/>
</dbReference>
<feature type="region of interest" description="Disordered" evidence="1">
    <location>
        <begin position="25"/>
        <end position="45"/>
    </location>
</feature>
<reference evidence="3" key="1">
    <citation type="journal article" date="2014" name="Int. J. Syst. Evol. Microbiol.">
        <title>Complete genome of a new Firmicutes species belonging to the dominant human colonic microbiota ('Ruminococcus bicirculans') reveals two chromosomes and a selective capacity to utilize plant glucans.</title>
        <authorList>
            <consortium name="NISC Comparative Sequencing Program"/>
            <person name="Wegmann U."/>
            <person name="Louis P."/>
            <person name="Goesmann A."/>
            <person name="Henrissat B."/>
            <person name="Duncan S.H."/>
            <person name="Flint H.J."/>
        </authorList>
    </citation>
    <scope>NUCLEOTIDE SEQUENCE</scope>
    <source>
        <strain evidence="3">CGMCC 1.15931</strain>
    </source>
</reference>
<evidence type="ECO:0000313" key="4">
    <source>
        <dbReference type="EMBL" id="MTV52034.1"/>
    </source>
</evidence>